<dbReference type="PRINTS" id="PR00926">
    <property type="entry name" value="MITOCARRIER"/>
</dbReference>
<dbReference type="Gene3D" id="1.50.40.10">
    <property type="entry name" value="Mitochondrial carrier domain"/>
    <property type="match status" value="1"/>
</dbReference>
<evidence type="ECO:0000256" key="2">
    <source>
        <dbReference type="ARBA" id="ARBA00006375"/>
    </source>
</evidence>
<dbReference type="InterPro" id="IPR044677">
    <property type="entry name" value="SLC25A3/Pic2/Mir1-like"/>
</dbReference>
<dbReference type="GO" id="GO:1990547">
    <property type="term" value="P:mitochondrial phosphate ion transmembrane transport"/>
    <property type="evidence" value="ECO:0007669"/>
    <property type="project" value="InterPro"/>
</dbReference>
<evidence type="ECO:0000313" key="12">
    <source>
        <dbReference type="EMBL" id="KAJ9157025.1"/>
    </source>
</evidence>
<dbReference type="SUPFAM" id="SSF103506">
    <property type="entry name" value="Mitochondrial carrier"/>
    <property type="match status" value="1"/>
</dbReference>
<protein>
    <recommendedName>
        <fullName evidence="14">Mitochondrial phosphate carrier protein</fullName>
    </recommendedName>
</protein>
<evidence type="ECO:0000256" key="1">
    <source>
        <dbReference type="ARBA" id="ARBA00004448"/>
    </source>
</evidence>
<keyword evidence="7" id="KW-1133">Transmembrane helix</keyword>
<sequence>MASPTVSTGSTKVDAVVQKAAAAAPGQLSGASLYSRFALAGAVCCSVTHGALTPVDVVKTRIQLDPAKYNTGLLGGFRKVIQTEGAGALLTGVGPTFAGYFLQGAFKFGGYEFFKAQSINFLGYETASNNRTAVYLGSSALAEFFADIALCPLEATRIRLVSDPTYANGLVSGFGKMLKQEGVGAFYAGFGPILFKQVPYTMAKFVVFEKVSEAAFRIFPKKDLSDGAQTGINLGSGLLAGFAAAFVSQPADTMLSKINKTKGAPGEGTTSRLIKIAKELGLRGSYTGLGARLFMVGTLTAGQFAIYGDLKKALGAVGGVEIAK</sequence>
<evidence type="ECO:0000256" key="3">
    <source>
        <dbReference type="ARBA" id="ARBA00022448"/>
    </source>
</evidence>
<evidence type="ECO:0000256" key="6">
    <source>
        <dbReference type="ARBA" id="ARBA00022792"/>
    </source>
</evidence>
<proteinExistence type="inferred from homology"/>
<dbReference type="PROSITE" id="PS50920">
    <property type="entry name" value="SOLCAR"/>
    <property type="match status" value="3"/>
</dbReference>
<evidence type="ECO:0000313" key="13">
    <source>
        <dbReference type="Proteomes" id="UP001174691"/>
    </source>
</evidence>
<dbReference type="FunFam" id="1.50.40.10:FF:000024">
    <property type="entry name" value="MIR1p Mitochondrial phosphate carrier"/>
    <property type="match status" value="1"/>
</dbReference>
<feature type="repeat" description="Solcar" evidence="10">
    <location>
        <begin position="130"/>
        <end position="214"/>
    </location>
</feature>
<evidence type="ECO:0000256" key="9">
    <source>
        <dbReference type="ARBA" id="ARBA00023136"/>
    </source>
</evidence>
<dbReference type="InterPro" id="IPR002067">
    <property type="entry name" value="MCP"/>
</dbReference>
<reference evidence="12" key="1">
    <citation type="submission" date="2022-07" db="EMBL/GenBank/DDBJ databases">
        <title>Fungi with potential for degradation of polypropylene.</title>
        <authorList>
            <person name="Gostincar C."/>
        </authorList>
    </citation>
    <scope>NUCLEOTIDE SEQUENCE</scope>
    <source>
        <strain evidence="12">EXF-13287</strain>
    </source>
</reference>
<dbReference type="PANTHER" id="PTHR45671:SF12">
    <property type="entry name" value="MITOCHONDRIAL PHOSPHATE CARRIER PROTEIN"/>
    <property type="match status" value="1"/>
</dbReference>
<keyword evidence="4 10" id="KW-0812">Transmembrane</keyword>
<evidence type="ECO:0000256" key="11">
    <source>
        <dbReference type="RuleBase" id="RU000488"/>
    </source>
</evidence>
<comment type="caution">
    <text evidence="12">The sequence shown here is derived from an EMBL/GenBank/DDBJ whole genome shotgun (WGS) entry which is preliminary data.</text>
</comment>
<keyword evidence="13" id="KW-1185">Reference proteome</keyword>
<dbReference type="Proteomes" id="UP001174691">
    <property type="component" value="Unassembled WGS sequence"/>
</dbReference>
<keyword evidence="8" id="KW-0496">Mitochondrion</keyword>
<keyword evidence="9 10" id="KW-0472">Membrane</keyword>
<name>A0AA38S6A1_9PEZI</name>
<feature type="repeat" description="Solcar" evidence="10">
    <location>
        <begin position="228"/>
        <end position="313"/>
    </location>
</feature>
<evidence type="ECO:0008006" key="14">
    <source>
        <dbReference type="Google" id="ProtNLM"/>
    </source>
</evidence>
<gene>
    <name evidence="12" type="ORF">NKR19_g3945</name>
</gene>
<evidence type="ECO:0000256" key="5">
    <source>
        <dbReference type="ARBA" id="ARBA00022737"/>
    </source>
</evidence>
<dbReference type="EMBL" id="JANBVN010000046">
    <property type="protein sequence ID" value="KAJ9157025.1"/>
    <property type="molecule type" value="Genomic_DNA"/>
</dbReference>
<dbReference type="InterPro" id="IPR018108">
    <property type="entry name" value="MCP_transmembrane"/>
</dbReference>
<keyword evidence="6" id="KW-0999">Mitochondrion inner membrane</keyword>
<comment type="subcellular location">
    <subcellularLocation>
        <location evidence="1">Mitochondrion inner membrane</location>
        <topology evidence="1">Multi-pass membrane protein</topology>
    </subcellularLocation>
</comment>
<dbReference type="PANTHER" id="PTHR45671">
    <property type="entry name" value="SOLUTE CARRIER FAMILY 25 (MITOCHONDRIAL CARRIER PHOSPHATE CARRIER), MEMBER 3, LIKE-RELATED-RELATED"/>
    <property type="match status" value="1"/>
</dbReference>
<evidence type="ECO:0000256" key="8">
    <source>
        <dbReference type="ARBA" id="ARBA00023128"/>
    </source>
</evidence>
<feature type="repeat" description="Solcar" evidence="10">
    <location>
        <begin position="32"/>
        <end position="117"/>
    </location>
</feature>
<organism evidence="12 13">
    <name type="scientific">Coniochaeta hoffmannii</name>
    <dbReference type="NCBI Taxonomy" id="91930"/>
    <lineage>
        <taxon>Eukaryota</taxon>
        <taxon>Fungi</taxon>
        <taxon>Dikarya</taxon>
        <taxon>Ascomycota</taxon>
        <taxon>Pezizomycotina</taxon>
        <taxon>Sordariomycetes</taxon>
        <taxon>Sordariomycetidae</taxon>
        <taxon>Coniochaetales</taxon>
        <taxon>Coniochaetaceae</taxon>
        <taxon>Coniochaeta</taxon>
    </lineage>
</organism>
<evidence type="ECO:0000256" key="10">
    <source>
        <dbReference type="PROSITE-ProRule" id="PRU00282"/>
    </source>
</evidence>
<dbReference type="InterPro" id="IPR023395">
    <property type="entry name" value="MCP_dom_sf"/>
</dbReference>
<dbReference type="GO" id="GO:0005315">
    <property type="term" value="F:phosphate transmembrane transporter activity"/>
    <property type="evidence" value="ECO:0007669"/>
    <property type="project" value="InterPro"/>
</dbReference>
<evidence type="ECO:0000256" key="4">
    <source>
        <dbReference type="ARBA" id="ARBA00022692"/>
    </source>
</evidence>
<comment type="similarity">
    <text evidence="2 11">Belongs to the mitochondrial carrier (TC 2.A.29) family.</text>
</comment>
<keyword evidence="3 11" id="KW-0813">Transport</keyword>
<evidence type="ECO:0000256" key="7">
    <source>
        <dbReference type="ARBA" id="ARBA00022989"/>
    </source>
</evidence>
<dbReference type="AlphaFoldDB" id="A0AA38S6A1"/>
<dbReference type="GO" id="GO:0005743">
    <property type="term" value="C:mitochondrial inner membrane"/>
    <property type="evidence" value="ECO:0007669"/>
    <property type="project" value="UniProtKB-SubCell"/>
</dbReference>
<dbReference type="Pfam" id="PF00153">
    <property type="entry name" value="Mito_carr"/>
    <property type="match status" value="3"/>
</dbReference>
<keyword evidence="5" id="KW-0677">Repeat</keyword>
<accession>A0AA38S6A1</accession>